<dbReference type="EMBL" id="FOBO01000001">
    <property type="protein sequence ID" value="SEL93373.1"/>
    <property type="molecule type" value="Genomic_DNA"/>
</dbReference>
<evidence type="ECO:0000313" key="4">
    <source>
        <dbReference type="Proteomes" id="UP000037046"/>
    </source>
</evidence>
<feature type="transmembrane region" description="Helical" evidence="1">
    <location>
        <begin position="69"/>
        <end position="93"/>
    </location>
</feature>
<evidence type="ECO:0000313" key="2">
    <source>
        <dbReference type="EMBL" id="KNX42230.1"/>
    </source>
</evidence>
<dbReference type="OrthoDB" id="7745560at2"/>
<sequence length="102" mass="11235">MTGQGTINGPQRLAIAWLTRFPPRLRQEGRRLGLLILGHFTIFLLALGHDEIVAECVENGMIAAQRAEMVELIIGLGLFLCWSVLTIAMVRLIDRARAGEPG</sequence>
<keyword evidence="1" id="KW-0812">Transmembrane</keyword>
<protein>
    <submittedName>
        <fullName evidence="2">Uncharacterized protein</fullName>
    </submittedName>
</protein>
<keyword evidence="1" id="KW-0472">Membrane</keyword>
<dbReference type="EMBL" id="LGVV01000011">
    <property type="protein sequence ID" value="KNX42230.1"/>
    <property type="molecule type" value="Genomic_DNA"/>
</dbReference>
<dbReference type="RefSeq" id="WP_050662182.1">
    <property type="nucleotide sequence ID" value="NZ_CP118494.1"/>
</dbReference>
<evidence type="ECO:0000313" key="3">
    <source>
        <dbReference type="EMBL" id="SEL93373.1"/>
    </source>
</evidence>
<proteinExistence type="predicted"/>
<keyword evidence="1" id="KW-1133">Transmembrane helix</keyword>
<evidence type="ECO:0000313" key="5">
    <source>
        <dbReference type="Proteomes" id="UP000182160"/>
    </source>
</evidence>
<feature type="transmembrane region" description="Helical" evidence="1">
    <location>
        <begin position="32"/>
        <end position="49"/>
    </location>
</feature>
<reference evidence="3 5" key="3">
    <citation type="submission" date="2016-10" db="EMBL/GenBank/DDBJ databases">
        <authorList>
            <person name="de Groot N.N."/>
        </authorList>
    </citation>
    <scope>NUCLEOTIDE SEQUENCE [LARGE SCALE GENOMIC DNA]</scope>
    <source>
        <strain evidence="3 5">DSM 11457</strain>
    </source>
</reference>
<dbReference type="Proteomes" id="UP000037046">
    <property type="component" value="Unassembled WGS sequence"/>
</dbReference>
<gene>
    <name evidence="2" type="ORF">ROTO_12720</name>
    <name evidence="3" type="ORF">SAMN04488077_10167</name>
</gene>
<keyword evidence="4" id="KW-1185">Reference proteome</keyword>
<dbReference type="STRING" id="74031.SAMN04488077_10167"/>
<accession>A0A0L6CX31</accession>
<dbReference type="AlphaFoldDB" id="A0A0L6CX31"/>
<organism evidence="2 4">
    <name type="scientific">Roseovarius tolerans</name>
    <dbReference type="NCBI Taxonomy" id="74031"/>
    <lineage>
        <taxon>Bacteria</taxon>
        <taxon>Pseudomonadati</taxon>
        <taxon>Pseudomonadota</taxon>
        <taxon>Alphaproteobacteria</taxon>
        <taxon>Rhodobacterales</taxon>
        <taxon>Roseobacteraceae</taxon>
        <taxon>Roseovarius</taxon>
    </lineage>
</organism>
<dbReference type="Proteomes" id="UP000182160">
    <property type="component" value="Unassembled WGS sequence"/>
</dbReference>
<reference evidence="4" key="1">
    <citation type="submission" date="2015-07" db="EMBL/GenBank/DDBJ databases">
        <title>Draft Genome Sequence of Roseovarius tolerans EL-164, a producer of N-Acylated Alanine Methyl Esters (NAMEs).</title>
        <authorList>
            <person name="Voget S."/>
            <person name="Bruns H."/>
            <person name="Wagner-Doebler I."/>
            <person name="Schulz S."/>
            <person name="Daniel R."/>
        </authorList>
    </citation>
    <scope>NUCLEOTIDE SEQUENCE [LARGE SCALE GENOMIC DNA]</scope>
    <source>
        <strain evidence="4">EL-164</strain>
    </source>
</reference>
<dbReference type="PATRIC" id="fig|74031.6.peg.1297"/>
<evidence type="ECO:0000256" key="1">
    <source>
        <dbReference type="SAM" id="Phobius"/>
    </source>
</evidence>
<reference evidence="2" key="2">
    <citation type="submission" date="2015-07" db="EMBL/GenBank/DDBJ databases">
        <title>MeaNS - Measles Nucleotide Surveillance Program.</title>
        <authorList>
            <person name="Tran T."/>
            <person name="Druce J."/>
        </authorList>
    </citation>
    <scope>NUCLEOTIDE SEQUENCE</scope>
    <source>
        <strain evidence="2">EL-164</strain>
    </source>
</reference>
<name>A0A0L6CX31_9RHOB</name>